<evidence type="ECO:0000256" key="4">
    <source>
        <dbReference type="ARBA" id="ARBA00022643"/>
    </source>
</evidence>
<dbReference type="SUPFAM" id="SSF51412">
    <property type="entry name" value="Inosine monophosphate dehydrogenase (IMPDH)"/>
    <property type="match status" value="1"/>
</dbReference>
<comment type="caution">
    <text evidence="6">The sequence shown here is derived from an EMBL/GenBank/DDBJ whole genome shotgun (WGS) entry which is preliminary data.</text>
</comment>
<dbReference type="Gene3D" id="3.20.20.70">
    <property type="entry name" value="Aldolase class I"/>
    <property type="match status" value="1"/>
</dbReference>
<evidence type="ECO:0000313" key="7">
    <source>
        <dbReference type="Proteomes" id="UP001565220"/>
    </source>
</evidence>
<dbReference type="RefSeq" id="WP_369868695.1">
    <property type="nucleotide sequence ID" value="NZ_JBGFFE010000006.1"/>
</dbReference>
<evidence type="ECO:0000256" key="3">
    <source>
        <dbReference type="ARBA" id="ARBA00022630"/>
    </source>
</evidence>
<evidence type="ECO:0000256" key="2">
    <source>
        <dbReference type="ARBA" id="ARBA00013457"/>
    </source>
</evidence>
<accession>A0ABV4DW75</accession>
<reference evidence="6 7" key="1">
    <citation type="submission" date="2024-08" db="EMBL/GenBank/DDBJ databases">
        <title>Clostridium lapicellarii sp. nov., and Clostridium renhuaiense sp. nov., two species isolated from the mud in a fermentation cellar used for producing sauce-flavour Chinese liquors.</title>
        <authorList>
            <person name="Yang F."/>
            <person name="Wang H."/>
            <person name="Chen L.Q."/>
            <person name="Zhou N."/>
            <person name="Lu J.J."/>
            <person name="Pu X.X."/>
            <person name="Wan B."/>
            <person name="Wang L."/>
            <person name="Liu S.J."/>
        </authorList>
    </citation>
    <scope>NUCLEOTIDE SEQUENCE [LARGE SCALE GENOMIC DNA]</scope>
    <source>
        <strain evidence="6 7">MT-113</strain>
    </source>
</reference>
<dbReference type="CDD" id="cd04730">
    <property type="entry name" value="NPD_like"/>
    <property type="match status" value="1"/>
</dbReference>
<dbReference type="PANTHER" id="PTHR32332:SF18">
    <property type="entry name" value="2-NITROPROPANE DIOXYGENASE"/>
    <property type="match status" value="1"/>
</dbReference>
<evidence type="ECO:0000256" key="1">
    <source>
        <dbReference type="ARBA" id="ARBA00003535"/>
    </source>
</evidence>
<keyword evidence="7" id="KW-1185">Reference proteome</keyword>
<dbReference type="InterPro" id="IPR004136">
    <property type="entry name" value="NMO"/>
</dbReference>
<gene>
    <name evidence="6" type="ORF">AB8S09_06230</name>
</gene>
<evidence type="ECO:0000256" key="5">
    <source>
        <dbReference type="ARBA" id="ARBA00023002"/>
    </source>
</evidence>
<dbReference type="PANTHER" id="PTHR32332">
    <property type="entry name" value="2-NITROPROPANE DIOXYGENASE"/>
    <property type="match status" value="1"/>
</dbReference>
<proteinExistence type="predicted"/>
<keyword evidence="3" id="KW-0285">Flavoprotein</keyword>
<sequence>MELPPLIIGNLKAPVPIIQGGMGVGVSGYKLAQAVAREGGIGIISTVQIGYKEPDFEVNTKEANIRALRKQIRKARELCPEGIIGVNIMVAISDYDSMVKTSVEEKADIIISGAGLPLRLPKLVLGSDVKLAPIVSSGKAASLIMKSWIRRYNRAPDAIVVEGPKAGGHLGFHLEQLQRGKECLENIVHDVIEVVNSFGCKKNIPVIAAGGIYTGRDIVKFLKLGAEGVQMGTRFVATEECDAHINFKRAYVNSKKEDIKIIKSPVGLPGRAINNKFIQKVEKNRIVPSKCYNCLKKCDPDKTPYCISEALINSVEGKTEEGLVFVGSNAYKIDKIVKVKELMKELVTEAESLYTNDKMTNLLKW</sequence>
<keyword evidence="5 6" id="KW-0560">Oxidoreductase</keyword>
<dbReference type="Pfam" id="PF03060">
    <property type="entry name" value="NMO"/>
    <property type="match status" value="1"/>
</dbReference>
<name>A0ABV4DW75_9CLOT</name>
<protein>
    <recommendedName>
        <fullName evidence="2">Probable nitronate monooxygenase</fullName>
    </recommendedName>
</protein>
<evidence type="ECO:0000313" key="6">
    <source>
        <dbReference type="EMBL" id="MEY8763242.1"/>
    </source>
</evidence>
<dbReference type="GO" id="GO:0016491">
    <property type="term" value="F:oxidoreductase activity"/>
    <property type="evidence" value="ECO:0007669"/>
    <property type="project" value="UniProtKB-KW"/>
</dbReference>
<comment type="function">
    <text evidence="1">Nitronate monooxygenase that uses molecular oxygen to catalyze the oxidative denitrification of alkyl nitronates. Acts on propionate 3-nitronate (P3N), the presumed physiological substrate. Probably functions in the detoxification of P3N, a metabolic poison produced by plants and fungi as a defense mechanism.</text>
</comment>
<dbReference type="InterPro" id="IPR013785">
    <property type="entry name" value="Aldolase_TIM"/>
</dbReference>
<organism evidence="6 7">
    <name type="scientific">Clostridium lapidicellarium</name>
    <dbReference type="NCBI Taxonomy" id="3240931"/>
    <lineage>
        <taxon>Bacteria</taxon>
        <taxon>Bacillati</taxon>
        <taxon>Bacillota</taxon>
        <taxon>Clostridia</taxon>
        <taxon>Eubacteriales</taxon>
        <taxon>Clostridiaceae</taxon>
        <taxon>Clostridium</taxon>
    </lineage>
</organism>
<dbReference type="Proteomes" id="UP001565220">
    <property type="component" value="Unassembled WGS sequence"/>
</dbReference>
<dbReference type="EMBL" id="JBGFFE010000006">
    <property type="protein sequence ID" value="MEY8763242.1"/>
    <property type="molecule type" value="Genomic_DNA"/>
</dbReference>
<keyword evidence="4" id="KW-0288">FMN</keyword>